<dbReference type="Gene3D" id="3.30.830.10">
    <property type="entry name" value="Metalloenzyme, LuxS/M16 peptidase-like"/>
    <property type="match status" value="2"/>
</dbReference>
<keyword evidence="5" id="KW-1185">Reference proteome</keyword>
<dbReference type="Pfam" id="PF00675">
    <property type="entry name" value="Peptidase_M16"/>
    <property type="match status" value="1"/>
</dbReference>
<evidence type="ECO:0000313" key="4">
    <source>
        <dbReference type="EMBL" id="MFN2975057.1"/>
    </source>
</evidence>
<dbReference type="InterPro" id="IPR011765">
    <property type="entry name" value="Pept_M16_N"/>
</dbReference>
<proteinExistence type="predicted"/>
<feature type="domain" description="Peptidase M16 N-terminal" evidence="2">
    <location>
        <begin position="64"/>
        <end position="206"/>
    </location>
</feature>
<dbReference type="RefSeq" id="WP_263413404.1">
    <property type="nucleotide sequence ID" value="NZ_BAABBH010000001.1"/>
</dbReference>
<dbReference type="SUPFAM" id="SSF63411">
    <property type="entry name" value="LuxS/MPP-like metallohydrolase"/>
    <property type="match status" value="2"/>
</dbReference>
<feature type="signal peptide" evidence="1">
    <location>
        <begin position="1"/>
        <end position="21"/>
    </location>
</feature>
<sequence length="485" mass="51936">MIARLLAVTATTLTLSAAALAQSAPQPSAQPTQPPSQHIVTPPPKPYVLPAYERYVAPNGMTILLLEKHEVPLVAVNLVLRSGSVADPVGKEGLASITAALLRRGTASHTAEQFSNAIDSIGMQYGAGVLLDSSQVSTNFLKKDQATALALFTDTVLHPTFPEAEFTKLLAQRQDAVRSAKDNPQAVLGFYYRAFLYGNNPYGRPSSGDENSLKHITREDVLAFYKTNYTPANAILAVSGDFDARAMRSALDAAFAGWQGKAPAPAPLTAMAPLKGRRVLLVDKPDATQSYFAVGNIGINATDPDRGQLDVVNELFGGRFTSLLNTELRIKTGYTYGASSSFSENRVAGPFTIATFTRNATTGPAIDKTLEVLDTARAQGFTSNQLLSAKNTIAGTLPPELETAQAVAATLARNELYGITRDAFNQSLVKTQQTTPDDAKRLLAHDYPDSKDLVLVVVGKAAEIRPAIQKYSPNITERKISDPGF</sequence>
<accession>A0ABW9KH11</accession>
<gene>
    <name evidence="4" type="ORF">ACK2TP_04720</name>
</gene>
<evidence type="ECO:0000256" key="1">
    <source>
        <dbReference type="SAM" id="SignalP"/>
    </source>
</evidence>
<dbReference type="Proteomes" id="UP001634747">
    <property type="component" value="Unassembled WGS sequence"/>
</dbReference>
<dbReference type="EMBL" id="JBJYXY010000001">
    <property type="protein sequence ID" value="MFN2975057.1"/>
    <property type="molecule type" value="Genomic_DNA"/>
</dbReference>
<name>A0ABW9KH11_9BACT</name>
<organism evidence="4 5">
    <name type="scientific">Terriglobus aquaticus</name>
    <dbReference type="NCBI Taxonomy" id="940139"/>
    <lineage>
        <taxon>Bacteria</taxon>
        <taxon>Pseudomonadati</taxon>
        <taxon>Acidobacteriota</taxon>
        <taxon>Terriglobia</taxon>
        <taxon>Terriglobales</taxon>
        <taxon>Acidobacteriaceae</taxon>
        <taxon>Terriglobus</taxon>
    </lineage>
</organism>
<dbReference type="InterPro" id="IPR007863">
    <property type="entry name" value="Peptidase_M16_C"/>
</dbReference>
<evidence type="ECO:0000313" key="5">
    <source>
        <dbReference type="Proteomes" id="UP001634747"/>
    </source>
</evidence>
<keyword evidence="1" id="KW-0732">Signal</keyword>
<evidence type="ECO:0000259" key="3">
    <source>
        <dbReference type="Pfam" id="PF05193"/>
    </source>
</evidence>
<dbReference type="Pfam" id="PF05193">
    <property type="entry name" value="Peptidase_M16_C"/>
    <property type="match status" value="1"/>
</dbReference>
<protein>
    <submittedName>
        <fullName evidence="4">M16 family metallopeptidase</fullName>
    </submittedName>
</protein>
<dbReference type="PANTHER" id="PTHR11851:SF224">
    <property type="entry name" value="PROCESSING PROTEASE"/>
    <property type="match status" value="1"/>
</dbReference>
<feature type="chain" id="PRO_5047504208" evidence="1">
    <location>
        <begin position="22"/>
        <end position="485"/>
    </location>
</feature>
<dbReference type="InterPro" id="IPR050361">
    <property type="entry name" value="MPP/UQCRC_Complex"/>
</dbReference>
<reference evidence="4 5" key="1">
    <citation type="submission" date="2024-12" db="EMBL/GenBank/DDBJ databases">
        <authorList>
            <person name="Lee Y."/>
        </authorList>
    </citation>
    <scope>NUCLEOTIDE SEQUENCE [LARGE SCALE GENOMIC DNA]</scope>
    <source>
        <strain evidence="4 5">03SUJ4</strain>
    </source>
</reference>
<dbReference type="PANTHER" id="PTHR11851">
    <property type="entry name" value="METALLOPROTEASE"/>
    <property type="match status" value="1"/>
</dbReference>
<evidence type="ECO:0000259" key="2">
    <source>
        <dbReference type="Pfam" id="PF00675"/>
    </source>
</evidence>
<dbReference type="InterPro" id="IPR011249">
    <property type="entry name" value="Metalloenz_LuxS/M16"/>
</dbReference>
<feature type="domain" description="Peptidase M16 C-terminal" evidence="3">
    <location>
        <begin position="216"/>
        <end position="392"/>
    </location>
</feature>
<comment type="caution">
    <text evidence="4">The sequence shown here is derived from an EMBL/GenBank/DDBJ whole genome shotgun (WGS) entry which is preliminary data.</text>
</comment>